<name>A0A3D8IKN1_9HELI</name>
<dbReference type="InterPro" id="IPR008687">
    <property type="entry name" value="MobC"/>
</dbReference>
<keyword evidence="3" id="KW-1185">Reference proteome</keyword>
<evidence type="ECO:0000259" key="1">
    <source>
        <dbReference type="Pfam" id="PF05713"/>
    </source>
</evidence>
<comment type="caution">
    <text evidence="2">The sequence shown here is derived from an EMBL/GenBank/DDBJ whole genome shotgun (WGS) entry which is preliminary data.</text>
</comment>
<accession>A0A3D8IKN1</accession>
<proteinExistence type="predicted"/>
<dbReference type="OrthoDB" id="5362788at2"/>
<organism evidence="2 3">
    <name type="scientific">Helicobacter didelphidarum</name>
    <dbReference type="NCBI Taxonomy" id="2040648"/>
    <lineage>
        <taxon>Bacteria</taxon>
        <taxon>Pseudomonadati</taxon>
        <taxon>Campylobacterota</taxon>
        <taxon>Epsilonproteobacteria</taxon>
        <taxon>Campylobacterales</taxon>
        <taxon>Helicobacteraceae</taxon>
        <taxon>Helicobacter</taxon>
    </lineage>
</organism>
<reference evidence="2 3" key="1">
    <citation type="submission" date="2018-04" db="EMBL/GenBank/DDBJ databases">
        <title>Novel Campyloabacter and Helicobacter Species and Strains.</title>
        <authorList>
            <person name="Mannion A.J."/>
            <person name="Shen Z."/>
            <person name="Fox J.G."/>
        </authorList>
    </citation>
    <scope>NUCLEOTIDE SEQUENCE [LARGE SCALE GENOMIC DNA]</scope>
    <source>
        <strain evidence="2 3">MIT 17-337</strain>
    </source>
</reference>
<protein>
    <recommendedName>
        <fullName evidence="1">Bacterial mobilisation domain-containing protein</fullName>
    </recommendedName>
</protein>
<dbReference type="Proteomes" id="UP000256379">
    <property type="component" value="Unassembled WGS sequence"/>
</dbReference>
<dbReference type="AlphaFoldDB" id="A0A3D8IKN1"/>
<sequence>MKQKRKTDTFIFRINSQDLDRLEKDSKSLNLTKSQLLRLYIRNKELSNTLALLSKNIEFNNAMLLQISRIAGNINQIAYKLNANEASSSESLLSFKKEADSTRKIFDSLGEYFKKNNKKFERLYL</sequence>
<dbReference type="Pfam" id="PF05713">
    <property type="entry name" value="MobC"/>
    <property type="match status" value="1"/>
</dbReference>
<dbReference type="EMBL" id="NXLQ01000010">
    <property type="protein sequence ID" value="RDU65769.1"/>
    <property type="molecule type" value="Genomic_DNA"/>
</dbReference>
<evidence type="ECO:0000313" key="3">
    <source>
        <dbReference type="Proteomes" id="UP000256379"/>
    </source>
</evidence>
<dbReference type="RefSeq" id="WP_115543045.1">
    <property type="nucleotide sequence ID" value="NZ_NXLQ01000010.1"/>
</dbReference>
<feature type="domain" description="Bacterial mobilisation" evidence="1">
    <location>
        <begin position="65"/>
        <end position="85"/>
    </location>
</feature>
<evidence type="ECO:0000313" key="2">
    <source>
        <dbReference type="EMBL" id="RDU65769.1"/>
    </source>
</evidence>
<gene>
    <name evidence="2" type="ORF">CQA53_05600</name>
</gene>